<dbReference type="Proteomes" id="UP000094569">
    <property type="component" value="Unassembled WGS sequence"/>
</dbReference>
<dbReference type="OrthoDB" id="97518at2759"/>
<dbReference type="EMBL" id="JXNT01000006">
    <property type="protein sequence ID" value="ODM18489.1"/>
    <property type="molecule type" value="Genomic_DNA"/>
</dbReference>
<dbReference type="VEuPathDB" id="FungiDB:SI65_06360"/>
<comment type="caution">
    <text evidence="2">The sequence shown here is derived from an EMBL/GenBank/DDBJ whole genome shotgun (WGS) entry which is preliminary data.</text>
</comment>
<dbReference type="InterPro" id="IPR025659">
    <property type="entry name" value="Tubby-like_C"/>
</dbReference>
<keyword evidence="3" id="KW-1185">Reference proteome</keyword>
<protein>
    <recommendedName>
        <fullName evidence="4">Tubby C-terminal domain-containing protein</fullName>
    </recommendedName>
</protein>
<sequence>MSSHPLRPLQPPVSIRPSYLPSQETTLYLLPKASPRCATDYTINNAINGKAVFTVTGKKYGSTPGREFRDESGLPIFKLTRGAVLSRWPWRITLPGDKEKDLGRVCVRNPSMRIKLHIVQNCVTGDRKREDEMVRLEVRRTTTLYMFDVLVEDGDNEEKRKVADIRESVERYKTVGHWPGGYDHVPPKRVLDMKVAEGLDLSIAALVAVFISDMHFGDQLES</sequence>
<name>A0A1E3BC31_ASPCR</name>
<comment type="similarity">
    <text evidence="1">Belongs to the LOR family.</text>
</comment>
<evidence type="ECO:0000313" key="3">
    <source>
        <dbReference type="Proteomes" id="UP000094569"/>
    </source>
</evidence>
<reference evidence="2 3" key="1">
    <citation type="journal article" date="2016" name="BMC Genomics">
        <title>Comparative genomic and transcriptomic analyses of the Fuzhuan brick tea-fermentation fungus Aspergillus cristatus.</title>
        <authorList>
            <person name="Ge Y."/>
            <person name="Wang Y."/>
            <person name="Liu Y."/>
            <person name="Tan Y."/>
            <person name="Ren X."/>
            <person name="Zhang X."/>
            <person name="Hyde K.D."/>
            <person name="Liu Y."/>
            <person name="Liu Z."/>
        </authorList>
    </citation>
    <scope>NUCLEOTIDE SEQUENCE [LARGE SCALE GENOMIC DNA]</scope>
    <source>
        <strain evidence="2 3">GZAAS20.1005</strain>
    </source>
</reference>
<dbReference type="SUPFAM" id="SSF54518">
    <property type="entry name" value="Tubby C-terminal domain-like"/>
    <property type="match status" value="1"/>
</dbReference>
<accession>A0A1E3BC31</accession>
<dbReference type="AlphaFoldDB" id="A0A1E3BC31"/>
<organism evidence="2 3">
    <name type="scientific">Aspergillus cristatus</name>
    <name type="common">Chinese Fuzhuan brick tea-fermentation fungus</name>
    <name type="synonym">Eurotium cristatum</name>
    <dbReference type="NCBI Taxonomy" id="573508"/>
    <lineage>
        <taxon>Eukaryota</taxon>
        <taxon>Fungi</taxon>
        <taxon>Dikarya</taxon>
        <taxon>Ascomycota</taxon>
        <taxon>Pezizomycotina</taxon>
        <taxon>Eurotiomycetes</taxon>
        <taxon>Eurotiomycetidae</taxon>
        <taxon>Eurotiales</taxon>
        <taxon>Aspergillaceae</taxon>
        <taxon>Aspergillus</taxon>
        <taxon>Aspergillus subgen. Aspergillus</taxon>
    </lineage>
</organism>
<evidence type="ECO:0008006" key="4">
    <source>
        <dbReference type="Google" id="ProtNLM"/>
    </source>
</evidence>
<evidence type="ECO:0000256" key="1">
    <source>
        <dbReference type="ARBA" id="ARBA00005437"/>
    </source>
</evidence>
<proteinExistence type="inferred from homology"/>
<dbReference type="InterPro" id="IPR038595">
    <property type="entry name" value="LOR_sf"/>
</dbReference>
<gene>
    <name evidence="2" type="ORF">SI65_06360</name>
</gene>
<dbReference type="Gene3D" id="2.40.160.200">
    <property type="entry name" value="LURP1-related"/>
    <property type="match status" value="1"/>
</dbReference>
<dbReference type="Pfam" id="PF04525">
    <property type="entry name" value="LOR"/>
    <property type="match status" value="1"/>
</dbReference>
<dbReference type="InterPro" id="IPR007612">
    <property type="entry name" value="LOR"/>
</dbReference>
<evidence type="ECO:0000313" key="2">
    <source>
        <dbReference type="EMBL" id="ODM18489.1"/>
    </source>
</evidence>